<dbReference type="Pfam" id="PF08543">
    <property type="entry name" value="Phos_pyr_kin"/>
    <property type="match status" value="1"/>
</dbReference>
<dbReference type="EMBL" id="JAWXXX010000001">
    <property type="protein sequence ID" value="MDX5895119.1"/>
    <property type="molecule type" value="Genomic_DNA"/>
</dbReference>
<reference evidence="11 13" key="1">
    <citation type="submission" date="2014-03" db="EMBL/GenBank/DDBJ databases">
        <title>Complete genome sequence of the Radio-Resistant Rubrobacter radiotolerans RSPS-4.</title>
        <authorList>
            <person name="Egas C.C."/>
            <person name="Barroso C.C."/>
            <person name="Froufe H.J.C."/>
            <person name="Pacheco J.J."/>
            <person name="Albuquerque L.L."/>
            <person name="da Costa M.M.S."/>
        </authorList>
    </citation>
    <scope>NUCLEOTIDE SEQUENCE [LARGE SCALE GENOMIC DNA]</scope>
    <source>
        <strain evidence="11 13">RSPS-4</strain>
    </source>
</reference>
<dbReference type="EC" id="2.7.1.49" evidence="12"/>
<dbReference type="GO" id="GO:0005524">
    <property type="term" value="F:ATP binding"/>
    <property type="evidence" value="ECO:0007669"/>
    <property type="project" value="UniProtKB-KW"/>
</dbReference>
<dbReference type="KEGG" id="rrd:RradSPS_2433"/>
<dbReference type="RefSeq" id="WP_038682989.1">
    <property type="nucleotide sequence ID" value="NZ_CP007514.1"/>
</dbReference>
<dbReference type="OrthoDB" id="34166at2"/>
<dbReference type="HOGENOM" id="CLU_020520_0_3_11"/>
<dbReference type="Proteomes" id="UP000025229">
    <property type="component" value="Chromosome"/>
</dbReference>
<accession>A0A023X676</accession>
<dbReference type="GO" id="GO:0008972">
    <property type="term" value="F:phosphomethylpyrimidine kinase activity"/>
    <property type="evidence" value="ECO:0007669"/>
    <property type="project" value="UniProtKB-EC"/>
</dbReference>
<dbReference type="EC" id="2.7.4.7" evidence="12"/>
<dbReference type="GO" id="GO:0009229">
    <property type="term" value="P:thiamine diphosphate biosynthetic process"/>
    <property type="evidence" value="ECO:0007669"/>
    <property type="project" value="UniProtKB-UniPathway"/>
</dbReference>
<evidence type="ECO:0000256" key="9">
    <source>
        <dbReference type="ARBA" id="ARBA00022977"/>
    </source>
</evidence>
<dbReference type="UniPathway" id="UPA00060">
    <property type="reaction ID" value="UER00138"/>
</dbReference>
<comment type="catalytic activity">
    <reaction evidence="1">
        <text>4-amino-5-hydroxymethyl-2-methylpyrimidine + ATP = 4-amino-2-methyl-5-(phosphooxymethyl)pyrimidine + ADP + H(+)</text>
        <dbReference type="Rhea" id="RHEA:23096"/>
        <dbReference type="ChEBI" id="CHEBI:15378"/>
        <dbReference type="ChEBI" id="CHEBI:16892"/>
        <dbReference type="ChEBI" id="CHEBI:30616"/>
        <dbReference type="ChEBI" id="CHEBI:58354"/>
        <dbReference type="ChEBI" id="CHEBI:456216"/>
        <dbReference type="EC" id="2.7.1.49"/>
    </reaction>
</comment>
<sequence>MKKALSIATSDSGAGAGIQADLKAFLRCGVYGTTALVATTAQNTVGVKDIFAFPPEVAVRQIEAVAEDIGADAVKTGMLFNAGIISAVAETVARLDLPNLVVDPVMVAESGAKLLEDDAVESYRRELFPVARVITPNANEAFALLGAEPDEERIEEVAIELHSLGPENVVVTGGHTDSGADLLYDGRKFTRIEGPVHAGGNAHGSGCTHSSALASFLALGLPVEEAARRAREVAAEAVQYGLGEVGAGPGPVHALGRVLEEAGIYQEVSG</sequence>
<dbReference type="SUPFAM" id="SSF53613">
    <property type="entry name" value="Ribokinase-like"/>
    <property type="match status" value="1"/>
</dbReference>
<protein>
    <submittedName>
        <fullName evidence="11 12">Phosphomethylpyrimidine kinase</fullName>
        <ecNumber evidence="12">2.7.1.49</ecNumber>
        <ecNumber evidence="12">2.7.4.7</ecNumber>
    </submittedName>
</protein>
<keyword evidence="13" id="KW-1185">Reference proteome</keyword>
<evidence type="ECO:0000256" key="7">
    <source>
        <dbReference type="ARBA" id="ARBA00022777"/>
    </source>
</evidence>
<dbReference type="GO" id="GO:0008902">
    <property type="term" value="F:hydroxymethylpyrimidine kinase activity"/>
    <property type="evidence" value="ECO:0007669"/>
    <property type="project" value="UniProtKB-EC"/>
</dbReference>
<comment type="function">
    <text evidence="3">Catalyzes the phosphorylation of hydroxymethylpyrimidine phosphate (HMP-P) to HMP-PP, and of HMP to HMP-P.</text>
</comment>
<dbReference type="PANTHER" id="PTHR20858">
    <property type="entry name" value="PHOSPHOMETHYLPYRIMIDINE KINASE"/>
    <property type="match status" value="1"/>
</dbReference>
<evidence type="ECO:0000313" key="12">
    <source>
        <dbReference type="EMBL" id="MDX5895119.1"/>
    </source>
</evidence>
<dbReference type="PATRIC" id="fig|42256.3.peg.2477"/>
<evidence type="ECO:0000256" key="3">
    <source>
        <dbReference type="ARBA" id="ARBA00003848"/>
    </source>
</evidence>
<dbReference type="NCBIfam" id="TIGR00097">
    <property type="entry name" value="HMP-P_kinase"/>
    <property type="match status" value="1"/>
</dbReference>
<feature type="domain" description="Pyridoxamine kinase/Phosphomethylpyrimidine kinase" evidence="10">
    <location>
        <begin position="11"/>
        <end position="253"/>
    </location>
</feature>
<proteinExistence type="predicted"/>
<gene>
    <name evidence="12" type="primary">thiD</name>
    <name evidence="11" type="ORF">RradSPS_2433</name>
    <name evidence="12" type="ORF">SIL72_13915</name>
</gene>
<keyword evidence="9" id="KW-0784">Thiamine biosynthesis</keyword>
<dbReference type="FunFam" id="3.40.1190.20:FF:000003">
    <property type="entry name" value="Phosphomethylpyrimidine kinase ThiD"/>
    <property type="match status" value="1"/>
</dbReference>
<dbReference type="AlphaFoldDB" id="A0A023X676"/>
<dbReference type="InterPro" id="IPR004399">
    <property type="entry name" value="HMP/HMP-P_kinase_dom"/>
</dbReference>
<evidence type="ECO:0000313" key="13">
    <source>
        <dbReference type="Proteomes" id="UP000025229"/>
    </source>
</evidence>
<reference evidence="12" key="2">
    <citation type="submission" date="2023-11" db="EMBL/GenBank/DDBJ databases">
        <title>MicrobeMod: A computational toolkit for identifying prokaryotic methylation and restriction-modification with nanopore sequencing.</title>
        <authorList>
            <person name="Crits-Christoph A."/>
            <person name="Kang S.C."/>
            <person name="Lee H."/>
            <person name="Ostrov N."/>
        </authorList>
    </citation>
    <scope>NUCLEOTIDE SEQUENCE</scope>
    <source>
        <strain evidence="12">ATCC 51242</strain>
    </source>
</reference>
<evidence type="ECO:0000256" key="6">
    <source>
        <dbReference type="ARBA" id="ARBA00022741"/>
    </source>
</evidence>
<dbReference type="InterPro" id="IPR029056">
    <property type="entry name" value="Ribokinase-like"/>
</dbReference>
<keyword evidence="6" id="KW-0547">Nucleotide-binding</keyword>
<dbReference type="Gene3D" id="3.40.1190.20">
    <property type="match status" value="1"/>
</dbReference>
<name>A0A023X676_RUBRA</name>
<evidence type="ECO:0000256" key="4">
    <source>
        <dbReference type="ARBA" id="ARBA00004769"/>
    </source>
</evidence>
<evidence type="ECO:0000256" key="2">
    <source>
        <dbReference type="ARBA" id="ARBA00000565"/>
    </source>
</evidence>
<dbReference type="InterPro" id="IPR013749">
    <property type="entry name" value="PM/HMP-P_kinase-1"/>
</dbReference>
<dbReference type="CDD" id="cd01169">
    <property type="entry name" value="HMPP_kinase"/>
    <property type="match status" value="1"/>
</dbReference>
<evidence type="ECO:0000256" key="1">
    <source>
        <dbReference type="ARBA" id="ARBA00000151"/>
    </source>
</evidence>
<dbReference type="eggNOG" id="COG0351">
    <property type="taxonomic scope" value="Bacteria"/>
</dbReference>
<dbReference type="EMBL" id="CP007514">
    <property type="protein sequence ID" value="AHY47716.1"/>
    <property type="molecule type" value="Genomic_DNA"/>
</dbReference>
<comment type="catalytic activity">
    <reaction evidence="2">
        <text>4-amino-2-methyl-5-(phosphooxymethyl)pyrimidine + ATP = 4-amino-2-methyl-5-(diphosphooxymethyl)pyrimidine + ADP</text>
        <dbReference type="Rhea" id="RHEA:19893"/>
        <dbReference type="ChEBI" id="CHEBI:30616"/>
        <dbReference type="ChEBI" id="CHEBI:57841"/>
        <dbReference type="ChEBI" id="CHEBI:58354"/>
        <dbReference type="ChEBI" id="CHEBI:456216"/>
        <dbReference type="EC" id="2.7.4.7"/>
    </reaction>
</comment>
<keyword evidence="7 11" id="KW-0418">Kinase</keyword>
<dbReference type="STRING" id="42256.RradSPS_2433"/>
<dbReference type="PANTHER" id="PTHR20858:SF17">
    <property type="entry name" value="HYDROXYMETHYLPYRIMIDINE_PHOSPHOMETHYLPYRIMIDINE KINASE THI20-RELATED"/>
    <property type="match status" value="1"/>
</dbReference>
<comment type="pathway">
    <text evidence="4">Cofactor biosynthesis; thiamine diphosphate biosynthesis; 4-amino-2-methyl-5-diphosphomethylpyrimidine from 5-amino-1-(5-phospho-D-ribosyl)imidazole: step 3/3.</text>
</comment>
<dbReference type="Proteomes" id="UP001281130">
    <property type="component" value="Unassembled WGS sequence"/>
</dbReference>
<dbReference type="GO" id="GO:0005829">
    <property type="term" value="C:cytosol"/>
    <property type="evidence" value="ECO:0007669"/>
    <property type="project" value="TreeGrafter"/>
</dbReference>
<evidence type="ECO:0000313" key="11">
    <source>
        <dbReference type="EMBL" id="AHY47716.1"/>
    </source>
</evidence>
<evidence type="ECO:0000259" key="10">
    <source>
        <dbReference type="Pfam" id="PF08543"/>
    </source>
</evidence>
<evidence type="ECO:0000256" key="8">
    <source>
        <dbReference type="ARBA" id="ARBA00022840"/>
    </source>
</evidence>
<keyword evidence="5 12" id="KW-0808">Transferase</keyword>
<keyword evidence="8" id="KW-0067">ATP-binding</keyword>
<evidence type="ECO:0000256" key="5">
    <source>
        <dbReference type="ARBA" id="ARBA00022679"/>
    </source>
</evidence>
<dbReference type="GO" id="GO:0009228">
    <property type="term" value="P:thiamine biosynthetic process"/>
    <property type="evidence" value="ECO:0007669"/>
    <property type="project" value="UniProtKB-KW"/>
</dbReference>
<organism evidence="11 13">
    <name type="scientific">Rubrobacter radiotolerans</name>
    <name type="common">Arthrobacter radiotolerans</name>
    <dbReference type="NCBI Taxonomy" id="42256"/>
    <lineage>
        <taxon>Bacteria</taxon>
        <taxon>Bacillati</taxon>
        <taxon>Actinomycetota</taxon>
        <taxon>Rubrobacteria</taxon>
        <taxon>Rubrobacterales</taxon>
        <taxon>Rubrobacteraceae</taxon>
        <taxon>Rubrobacter</taxon>
    </lineage>
</organism>